<evidence type="ECO:0000313" key="3">
    <source>
        <dbReference type="Proteomes" id="UP000827084"/>
    </source>
</evidence>
<dbReference type="Proteomes" id="UP000827084">
    <property type="component" value="Chromosome"/>
</dbReference>
<dbReference type="Gene3D" id="3.40.1580.10">
    <property type="entry name" value="SMI1/KNR4-like"/>
    <property type="match status" value="1"/>
</dbReference>
<protein>
    <submittedName>
        <fullName evidence="2">SMI1/KNR4 family protein</fullName>
    </submittedName>
</protein>
<evidence type="ECO:0000259" key="1">
    <source>
        <dbReference type="Pfam" id="PF09346"/>
    </source>
</evidence>
<dbReference type="SUPFAM" id="SSF160631">
    <property type="entry name" value="SMI1/KNR4-like"/>
    <property type="match status" value="1"/>
</dbReference>
<gene>
    <name evidence="2" type="ORF">K3G22_14135</name>
</gene>
<organism evidence="2 3">
    <name type="scientific">Shewanella putrefaciens</name>
    <name type="common">Pseudomonas putrefaciens</name>
    <dbReference type="NCBI Taxonomy" id="24"/>
    <lineage>
        <taxon>Bacteria</taxon>
        <taxon>Pseudomonadati</taxon>
        <taxon>Pseudomonadota</taxon>
        <taxon>Gammaproteobacteria</taxon>
        <taxon>Alteromonadales</taxon>
        <taxon>Shewanellaceae</taxon>
        <taxon>Shewanella</taxon>
    </lineage>
</organism>
<evidence type="ECO:0000313" key="2">
    <source>
        <dbReference type="EMBL" id="QYX71892.1"/>
    </source>
</evidence>
<dbReference type="InterPro" id="IPR037883">
    <property type="entry name" value="Knr4/Smi1-like_sf"/>
</dbReference>
<proteinExistence type="predicted"/>
<name>A0ABX8X8M8_SHEPU</name>
<reference evidence="2 3" key="1">
    <citation type="submission" date="2021-08" db="EMBL/GenBank/DDBJ databases">
        <title>Shewanella putrefaciens YZ-J, complete genome.</title>
        <authorList>
            <person name="Yi Z."/>
        </authorList>
    </citation>
    <scope>NUCLEOTIDE SEQUENCE [LARGE SCALE GENOMIC DNA]</scope>
    <source>
        <strain evidence="2 3">YZ-J</strain>
    </source>
</reference>
<accession>A0ABX8X8M8</accession>
<dbReference type="Pfam" id="PF09346">
    <property type="entry name" value="SMI1_KNR4"/>
    <property type="match status" value="1"/>
</dbReference>
<dbReference type="InterPro" id="IPR018958">
    <property type="entry name" value="Knr4/Smi1-like_dom"/>
</dbReference>
<sequence length="153" mass="17575">MKILELQIERGIELPSDYLEFVAGIDAGEDYCFNEYPDEYPEFKGRCWAFFDEELLCENIKMSGVGNAPAHRQLELYLKCYQEFSNSEFVHSSEGKLPINRVANGFVVAEENGDLLYLDPEDNFSVWIFHHDGSDVKKVSNSMSEWLARTTNA</sequence>
<dbReference type="GeneID" id="67444422"/>
<dbReference type="EMBL" id="CP080635">
    <property type="protein sequence ID" value="QYX71892.1"/>
    <property type="molecule type" value="Genomic_DNA"/>
</dbReference>
<feature type="domain" description="Knr4/Smi1-like" evidence="1">
    <location>
        <begin position="3"/>
        <end position="149"/>
    </location>
</feature>
<dbReference type="RefSeq" id="WP_025008846.1">
    <property type="nucleotide sequence ID" value="NZ_BMPK01000006.1"/>
</dbReference>
<keyword evidence="3" id="KW-1185">Reference proteome</keyword>